<dbReference type="SUPFAM" id="SSF55048">
    <property type="entry name" value="Probable ACP-binding domain of malonyl-CoA ACP transacylase"/>
    <property type="match status" value="1"/>
</dbReference>
<dbReference type="Pfam" id="PF08659">
    <property type="entry name" value="KR"/>
    <property type="match status" value="1"/>
</dbReference>
<evidence type="ECO:0000259" key="9">
    <source>
        <dbReference type="PROSITE" id="PS52004"/>
    </source>
</evidence>
<dbReference type="SUPFAM" id="SSF51735">
    <property type="entry name" value="NAD(P)-binding Rossmann-fold domains"/>
    <property type="match status" value="2"/>
</dbReference>
<dbReference type="PANTHER" id="PTHR43775:SF51">
    <property type="entry name" value="INACTIVE PHENOLPHTHIOCEROL SYNTHESIS POLYKETIDE SYNTHASE TYPE I PKS1-RELATED"/>
    <property type="match status" value="1"/>
</dbReference>
<dbReference type="Gene3D" id="1.10.1200.10">
    <property type="entry name" value="ACP-like"/>
    <property type="match status" value="1"/>
</dbReference>
<evidence type="ECO:0000313" key="10">
    <source>
        <dbReference type="EMBL" id="OPF70630.1"/>
    </source>
</evidence>
<evidence type="ECO:0000313" key="11">
    <source>
        <dbReference type="Proteomes" id="UP000033615"/>
    </source>
</evidence>
<dbReference type="SMART" id="SM00825">
    <property type="entry name" value="PKS_KS"/>
    <property type="match status" value="1"/>
</dbReference>
<dbReference type="Gene3D" id="3.40.366.10">
    <property type="entry name" value="Malonyl-Coenzyme A Acyl Carrier Protein, domain 2"/>
    <property type="match status" value="2"/>
</dbReference>
<dbReference type="Gene3D" id="3.30.70.3290">
    <property type="match status" value="1"/>
</dbReference>
<dbReference type="SUPFAM" id="SSF47336">
    <property type="entry name" value="ACP-like"/>
    <property type="match status" value="1"/>
</dbReference>
<evidence type="ECO:0000256" key="3">
    <source>
        <dbReference type="ARBA" id="ARBA00022679"/>
    </source>
</evidence>
<dbReference type="PROSITE" id="PS00606">
    <property type="entry name" value="KS3_1"/>
    <property type="match status" value="1"/>
</dbReference>
<dbReference type="InterPro" id="IPR016035">
    <property type="entry name" value="Acyl_Trfase/lysoPLipase"/>
</dbReference>
<dbReference type="InterPro" id="IPR009081">
    <property type="entry name" value="PP-bd_ACP"/>
</dbReference>
<keyword evidence="2" id="KW-0597">Phosphoprotein</keyword>
<keyword evidence="11" id="KW-1185">Reference proteome</keyword>
<dbReference type="InterPro" id="IPR041618">
    <property type="entry name" value="PKS_DE"/>
</dbReference>
<protein>
    <submittedName>
        <fullName evidence="10">Uncharacterized protein</fullName>
    </submittedName>
</protein>
<dbReference type="Proteomes" id="UP000033615">
    <property type="component" value="Unassembled WGS sequence"/>
</dbReference>
<dbReference type="SMART" id="SM00827">
    <property type="entry name" value="PKS_AT"/>
    <property type="match status" value="1"/>
</dbReference>
<evidence type="ECO:0000256" key="1">
    <source>
        <dbReference type="ARBA" id="ARBA00022450"/>
    </source>
</evidence>
<dbReference type="InterPro" id="IPR036736">
    <property type="entry name" value="ACP-like_sf"/>
</dbReference>
<dbReference type="Pfam" id="PF00698">
    <property type="entry name" value="Acyl_transf_1"/>
    <property type="match status" value="1"/>
</dbReference>
<dbReference type="Pfam" id="PF00109">
    <property type="entry name" value="ketoacyl-synt"/>
    <property type="match status" value="1"/>
</dbReference>
<organism evidence="10 11">
    <name type="scientific">Streptomyces antioxidans</name>
    <dbReference type="NCBI Taxonomy" id="1507734"/>
    <lineage>
        <taxon>Bacteria</taxon>
        <taxon>Bacillati</taxon>
        <taxon>Actinomycetota</taxon>
        <taxon>Actinomycetes</taxon>
        <taxon>Kitasatosporales</taxon>
        <taxon>Streptomycetaceae</taxon>
        <taxon>Streptomyces</taxon>
    </lineage>
</organism>
<dbReference type="CDD" id="cd00833">
    <property type="entry name" value="PKS"/>
    <property type="match status" value="1"/>
</dbReference>
<proteinExistence type="predicted"/>
<dbReference type="FunFam" id="1.10.1200.10:FF:000007">
    <property type="entry name" value="Probable polyketide synthase pks17"/>
    <property type="match status" value="1"/>
</dbReference>
<dbReference type="SUPFAM" id="SSF52151">
    <property type="entry name" value="FabD/lysophospholipase-like"/>
    <property type="match status" value="1"/>
</dbReference>
<feature type="domain" description="Ketosynthase family 3 (KS3)" evidence="9">
    <location>
        <begin position="1008"/>
        <end position="1434"/>
    </location>
</feature>
<dbReference type="SMART" id="SM00822">
    <property type="entry name" value="PKS_KR"/>
    <property type="match status" value="1"/>
</dbReference>
<dbReference type="InterPro" id="IPR032821">
    <property type="entry name" value="PKS_assoc"/>
</dbReference>
<evidence type="ECO:0000256" key="7">
    <source>
        <dbReference type="SAM" id="MobiDB-lite"/>
    </source>
</evidence>
<feature type="domain" description="Carrier" evidence="8">
    <location>
        <begin position="915"/>
        <end position="990"/>
    </location>
</feature>
<dbReference type="InterPro" id="IPR018201">
    <property type="entry name" value="Ketoacyl_synth_AS"/>
</dbReference>
<evidence type="ECO:0000256" key="2">
    <source>
        <dbReference type="ARBA" id="ARBA00022553"/>
    </source>
</evidence>
<dbReference type="InterPro" id="IPR020806">
    <property type="entry name" value="PKS_PP-bd"/>
</dbReference>
<gene>
    <name evidence="10" type="ORF">VT50_0236215</name>
</gene>
<dbReference type="Gene3D" id="3.40.50.720">
    <property type="entry name" value="NAD(P)-binding Rossmann-like Domain"/>
    <property type="match status" value="1"/>
</dbReference>
<keyword evidence="3" id="KW-0808">Transferase</keyword>
<evidence type="ECO:0000256" key="6">
    <source>
        <dbReference type="ARBA" id="ARBA00023315"/>
    </source>
</evidence>
<dbReference type="Pfam" id="PF00550">
    <property type="entry name" value="PP-binding"/>
    <property type="match status" value="1"/>
</dbReference>
<dbReference type="InterPro" id="IPR020841">
    <property type="entry name" value="PKS_Beta-ketoAc_synthase_dom"/>
</dbReference>
<dbReference type="GO" id="GO:0031177">
    <property type="term" value="F:phosphopantetheine binding"/>
    <property type="evidence" value="ECO:0007669"/>
    <property type="project" value="InterPro"/>
</dbReference>
<dbReference type="Pfam" id="PF16197">
    <property type="entry name" value="KAsynt_C_assoc"/>
    <property type="match status" value="1"/>
</dbReference>
<dbReference type="InterPro" id="IPR014031">
    <property type="entry name" value="Ketoacyl_synth_C"/>
</dbReference>
<dbReference type="Pfam" id="PF18369">
    <property type="entry name" value="PKS_DE"/>
    <property type="match status" value="1"/>
</dbReference>
<dbReference type="PROSITE" id="PS50075">
    <property type="entry name" value="CARRIER"/>
    <property type="match status" value="1"/>
</dbReference>
<dbReference type="CDD" id="cd08952">
    <property type="entry name" value="KR_1_SDR_x"/>
    <property type="match status" value="1"/>
</dbReference>
<keyword evidence="1" id="KW-0596">Phosphopantetheine</keyword>
<dbReference type="Gene3D" id="3.40.47.10">
    <property type="match status" value="1"/>
</dbReference>
<dbReference type="InterPro" id="IPR050091">
    <property type="entry name" value="PKS_NRPS_Biosynth_Enz"/>
</dbReference>
<feature type="compositionally biased region" description="Polar residues" evidence="7">
    <location>
        <begin position="275"/>
        <end position="286"/>
    </location>
</feature>
<dbReference type="GO" id="GO:0033068">
    <property type="term" value="P:macrolide biosynthetic process"/>
    <property type="evidence" value="ECO:0007669"/>
    <property type="project" value="UniProtKB-ARBA"/>
</dbReference>
<dbReference type="EMBL" id="LAKD02000139">
    <property type="protein sequence ID" value="OPF70630.1"/>
    <property type="molecule type" value="Genomic_DNA"/>
</dbReference>
<dbReference type="PROSITE" id="PS52004">
    <property type="entry name" value="KS3_2"/>
    <property type="match status" value="1"/>
</dbReference>
<comment type="caution">
    <text evidence="10">The sequence shown here is derived from an EMBL/GenBank/DDBJ whole genome shotgun (WGS) entry which is preliminary data.</text>
</comment>
<dbReference type="InterPro" id="IPR016036">
    <property type="entry name" value="Malonyl_transacylase_ACP-bd"/>
</dbReference>
<dbReference type="InterPro" id="IPR016039">
    <property type="entry name" value="Thiolase-like"/>
</dbReference>
<dbReference type="InterPro" id="IPR006162">
    <property type="entry name" value="Ppantetheine_attach_site"/>
</dbReference>
<dbReference type="InterPro" id="IPR013968">
    <property type="entry name" value="PKS_KR"/>
</dbReference>
<dbReference type="SUPFAM" id="SSF53901">
    <property type="entry name" value="Thiolase-like"/>
    <property type="match status" value="1"/>
</dbReference>
<dbReference type="SMART" id="SM00823">
    <property type="entry name" value="PKS_PP"/>
    <property type="match status" value="1"/>
</dbReference>
<evidence type="ECO:0000259" key="8">
    <source>
        <dbReference type="PROSITE" id="PS50075"/>
    </source>
</evidence>
<name>A0A1V4CUJ3_9ACTN</name>
<keyword evidence="4" id="KW-0045">Antibiotic biosynthesis</keyword>
<reference evidence="10" key="1">
    <citation type="submission" date="2016-12" db="EMBL/GenBank/DDBJ databases">
        <title>Genome sequence of Streptomyces antioxidans MUSC 164.</title>
        <authorList>
            <person name="Lee L.-H."/>
            <person name="Ser H.-L."/>
        </authorList>
    </citation>
    <scope>NUCLEOTIDE SEQUENCE [LARGE SCALE GENOMIC DNA]</scope>
    <source>
        <strain evidence="10">MUSC 164</strain>
    </source>
</reference>
<evidence type="ECO:0000256" key="5">
    <source>
        <dbReference type="ARBA" id="ARBA00023268"/>
    </source>
</evidence>
<dbReference type="InterPro" id="IPR014030">
    <property type="entry name" value="Ketoacyl_synth_N"/>
</dbReference>
<dbReference type="OrthoDB" id="9778690at2"/>
<feature type="region of interest" description="Disordered" evidence="7">
    <location>
        <begin position="261"/>
        <end position="286"/>
    </location>
</feature>
<dbReference type="Gene3D" id="3.30.70.250">
    <property type="entry name" value="Malonyl-CoA ACP transacylase, ACP-binding"/>
    <property type="match status" value="1"/>
</dbReference>
<dbReference type="PANTHER" id="PTHR43775">
    <property type="entry name" value="FATTY ACID SYNTHASE"/>
    <property type="match status" value="1"/>
</dbReference>
<evidence type="ECO:0000256" key="4">
    <source>
        <dbReference type="ARBA" id="ARBA00023194"/>
    </source>
</evidence>
<sequence length="1558" mass="165405">DHFPVFTETFDDVCGLLDPYLEHPLRELIFSRDPEQAALLDHTTYAQAGLFALHIALARLLDTLGVRPDAVIGHSIGEIAAAHIAGVFNLPDACHLVATRATLMGRLPDGGGMATIAATAEELAEDLAAHDNQVSIAALNTPTNTVISGPLELVTDISATWAAKGRKTRTLTVSHAFHSPLMDPILEPFTQAVSGLSYHSPTIPILSNLTGQPADEEITTPGYWAQHIRQPVHFHPAITHIAPKTGVFLELGPDPTLATATHHTLHHHTTEDPTDQNNPPTPLITSALTRKQPEPRALTHTLAQLHTHGTTIDWTSWYPTTPTPRTIELPTYAFHRQHYWLSSAASSPGPAPTETAALVDKEFWEAVEREDLEALAATIDSPADQQPMLGAVLPTLSAWRRQHRERSVINSWRYQTTWKRLPTPSTRPDLSGTWLLIIPSGHSDHPGVTTATQALTAHGATSLRHVLDTRAVDRDTLADQLTRLATEGAPAGVLSLLALDEEPHPQYAAVPSGLTATTVLLQALGDAEIAAPLWCLTQGAVATGPGSPLPGPRQAQTWGLGRAAALEHPRRWGGLIDLPIVIDHHTADRLAALLAPGGPEDQSAIRATGSYARRLRRAGTPTTAPRTWQPTGTTLITGGTGGLGAHIARWLARRGAPHLHLISRSGPDAPGAAQLSEELNVLGTTVTVTACDVSNRAALQHLLDTIPAEHPLTTVVHAAGTSDTELIAELGPERLQGVLGPKALAAAHLHELTQGLDLSAFVLFSSGAASWGGSRQGAYAAANTYLDALAEHRRARGLPATSIAWGPWGDAGMAADDTALAFYGRRGLSPLGPELAVASLQHALDHRDTTVTVADIDWEKFPTAFTAQRPSPLLDDLITAAENPTERITEASATTSATTSLQQRLSATTPEQQHQLLRERIQSLAASILGHSGPDAIPPAQPFQELGFDSLTAVELRDQLATATGIDLAPSLVFDHPTPNALAAYLLAELMGQQTAVTARTPITVAHDEPIAIVGMACRYPGDAHSPKELWDLVMAHRDAIAEMPTDRNWDLHALYDPDPDRSGTSYVREGGFLYRAAEFDPGFFGISPREAVAMDPQQRLLLETAWETFESAGLDRNTLAGSDTGVFAGVTSQDYIALTGDTASDVEGYVATGNIGSVVSGRVAYSFGLEGPAVTVDTACSSSLVAMHLAAQALRQGECTMALAGGVTVMATPGAFIEFSRQRGLAPDARCKPFAAAADGMVWGEGVGLVLLERLSDARRNGHRVLAVIRGSAVNQDGTSNGLTAPNGPSQQRVIRQALANARLSPSEVDAVEAHGTGTTLGDPIEAQALLATYGQDRPEDQPLWLGSIKSNIGHTQAAAGVAGVIKMVMAMRHELLPASLHIDAPTPNVDWSSGDLRLLTEPVPWPQGERPRRAGISSFGISGTNAHLILEQALEPIEPAPVSDVTGVVPWVISAQSDVALRGQARALTRHIIGEPEVSAPEVGWSLLRSRTLFDHRAVIIGQDREELVAGLEALAAGKPHPGLVHPGTAAEATGQTVFLFSGQGSQRPGMGAELY</sequence>
<accession>A0A1V4CUJ3</accession>
<dbReference type="GO" id="GO:0006633">
    <property type="term" value="P:fatty acid biosynthetic process"/>
    <property type="evidence" value="ECO:0007669"/>
    <property type="project" value="InterPro"/>
</dbReference>
<keyword evidence="6" id="KW-0012">Acyltransferase</keyword>
<dbReference type="Gene3D" id="6.10.140.1830">
    <property type="match status" value="1"/>
</dbReference>
<dbReference type="Pfam" id="PF02801">
    <property type="entry name" value="Ketoacyl-synt_C"/>
    <property type="match status" value="1"/>
</dbReference>
<dbReference type="PROSITE" id="PS00012">
    <property type="entry name" value="PHOSPHOPANTETHEINE"/>
    <property type="match status" value="1"/>
</dbReference>
<keyword evidence="5" id="KW-0511">Multifunctional enzyme</keyword>
<dbReference type="SMART" id="SM01294">
    <property type="entry name" value="PKS_PP_betabranch"/>
    <property type="match status" value="1"/>
</dbReference>
<dbReference type="InterPro" id="IPR014043">
    <property type="entry name" value="Acyl_transferase_dom"/>
</dbReference>
<dbReference type="FunFam" id="3.40.47.10:FF:000019">
    <property type="entry name" value="Polyketide synthase type I"/>
    <property type="match status" value="1"/>
</dbReference>
<dbReference type="InterPro" id="IPR036291">
    <property type="entry name" value="NAD(P)-bd_dom_sf"/>
</dbReference>
<dbReference type="InterPro" id="IPR057326">
    <property type="entry name" value="KR_dom"/>
</dbReference>
<feature type="non-terminal residue" evidence="10">
    <location>
        <position position="1"/>
    </location>
</feature>
<feature type="non-terminal residue" evidence="10">
    <location>
        <position position="1558"/>
    </location>
</feature>
<dbReference type="GO" id="GO:0004312">
    <property type="term" value="F:fatty acid synthase activity"/>
    <property type="evidence" value="ECO:0007669"/>
    <property type="project" value="TreeGrafter"/>
</dbReference>
<dbReference type="GO" id="GO:0004315">
    <property type="term" value="F:3-oxoacyl-[acyl-carrier-protein] synthase activity"/>
    <property type="evidence" value="ECO:0007669"/>
    <property type="project" value="InterPro"/>
</dbReference>
<dbReference type="InterPro" id="IPR001227">
    <property type="entry name" value="Ac_transferase_dom_sf"/>
</dbReference>
<dbReference type="RefSeq" id="WP_143645333.1">
    <property type="nucleotide sequence ID" value="NZ_LAKD02000139.1"/>
</dbReference>